<comment type="similarity">
    <text evidence="3 13">Belongs to the monovalent cation:proton antiporter 1 (CPA1) transporter (TC 2.A.36) family.</text>
</comment>
<keyword evidence="10 13" id="KW-0406">Ion transport</keyword>
<evidence type="ECO:0000256" key="11">
    <source>
        <dbReference type="ARBA" id="ARBA00023136"/>
    </source>
</evidence>
<evidence type="ECO:0000256" key="4">
    <source>
        <dbReference type="ARBA" id="ARBA00022448"/>
    </source>
</evidence>
<feature type="transmembrane region" description="Helical" evidence="15">
    <location>
        <begin position="55"/>
        <end position="74"/>
    </location>
</feature>
<dbReference type="GO" id="GO:0005886">
    <property type="term" value="C:plasma membrane"/>
    <property type="evidence" value="ECO:0007669"/>
    <property type="project" value="UniProtKB-SubCell"/>
</dbReference>
<sequence length="693" mass="76960">KSCFPWRYLYVVPSPPRSRVRLSDTSILYYGENDGGMEELATEKEAEESHRQDSVNLLTFILLLTLTILTIWLFKHRRVRFLHETGLAMIYGLLVGVILRYGIPSTSYHNKTPPSCTLRERAVSTLLLNVSGKFFEYTLKGEINSREIHNVEQNDMLRKVTFDPEVFFNILLPPIIFHAGYSLKKRHFFRNLGSIITYAFLGTAISCFVIGNLMYGVVKLMQAVGQLTDKFYYTDCLFFGAIISATDPVTVLAIFNELHADVDLYALLFGESVMNDAVAIVLSSSIVAYQPSGVNTHTFDASAFFKSVGVFLGIFSGSFAMGAVTGVVTFTKLHCFPLLETALFFLMSWSTFLLAEACGFTGVVSVLFCGITQAHYTYNNLSEESTKCTKQLFEVLHFLAENFIFSYMGLALFTFQNHVFCPIFIIGAFIAIFIGRASNIYPLSFLLNLGRRHKIGRNFQHMMMFAGLRGAMAFALAIRDTATYARQMMFTTTLLIVFFTVWVFGGGTTPMLSWLHIRVGVDPDQDLQPCGENFQDGSQQAGQTKTKQESAWLFRLWYTFDHNYLKPILTHSGPPLTTTLPACCSPLAHCLTSPQAYENSEQLPDADSDLIVTDGELTLSYGDTAVTANGASSSLSSGTRGPDSKRDGSTSEEALEREPDTHEQELLSRGTRPAPGPPLAAPLPAVPLPLTPV</sequence>
<dbReference type="GO" id="GO:0098719">
    <property type="term" value="P:sodium ion import across plasma membrane"/>
    <property type="evidence" value="ECO:0007669"/>
    <property type="project" value="TreeGrafter"/>
</dbReference>
<evidence type="ECO:0000313" key="17">
    <source>
        <dbReference type="Ensembl" id="ENSEEEP00000000704.2"/>
    </source>
</evidence>
<dbReference type="GO" id="GO:0055038">
    <property type="term" value="C:recycling endosome membrane"/>
    <property type="evidence" value="ECO:0007669"/>
    <property type="project" value="UniProtKB-SubCell"/>
</dbReference>
<evidence type="ECO:0000256" key="12">
    <source>
        <dbReference type="ARBA" id="ARBA00023201"/>
    </source>
</evidence>
<evidence type="ECO:0000256" key="6">
    <source>
        <dbReference type="ARBA" id="ARBA00022692"/>
    </source>
</evidence>
<reference evidence="17" key="5">
    <citation type="submission" date="2025-09" db="UniProtKB">
        <authorList>
            <consortium name="Ensembl"/>
        </authorList>
    </citation>
    <scope>IDENTIFICATION</scope>
</reference>
<dbReference type="PANTHER" id="PTHR10110">
    <property type="entry name" value="SODIUM/HYDROGEN EXCHANGER"/>
    <property type="match status" value="1"/>
</dbReference>
<keyword evidence="9" id="KW-0915">Sodium</keyword>
<dbReference type="GO" id="GO:0015385">
    <property type="term" value="F:sodium:proton antiporter activity"/>
    <property type="evidence" value="ECO:0007669"/>
    <property type="project" value="InterPro"/>
</dbReference>
<gene>
    <name evidence="17" type="primary">SLC9A7</name>
</gene>
<dbReference type="InterPro" id="IPR006153">
    <property type="entry name" value="Cation/H_exchanger_TM"/>
</dbReference>
<feature type="transmembrane region" description="Helical" evidence="15">
    <location>
        <begin position="195"/>
        <end position="217"/>
    </location>
</feature>
<reference evidence="18" key="1">
    <citation type="journal article" date="2014" name="Science">
        <title>Nonhuman genetics. Genomic basis for the convergent evolution of electric organs.</title>
        <authorList>
            <person name="Gallant J.R."/>
            <person name="Traeger L.L."/>
            <person name="Volkening J.D."/>
            <person name="Moffett H."/>
            <person name="Chen P.H."/>
            <person name="Novina C.D."/>
            <person name="Phillips G.N.Jr."/>
            <person name="Anand R."/>
            <person name="Wells G.B."/>
            <person name="Pinch M."/>
            <person name="Guth R."/>
            <person name="Unguez G.A."/>
            <person name="Albert J.S."/>
            <person name="Zakon H.H."/>
            <person name="Samanta M.P."/>
            <person name="Sussman M.R."/>
        </authorList>
    </citation>
    <scope>NUCLEOTIDE SEQUENCE [LARGE SCALE GENOMIC DNA]</scope>
</reference>
<keyword evidence="4 13" id="KW-0813">Transport</keyword>
<feature type="transmembrane region" description="Helical" evidence="15">
    <location>
        <begin position="490"/>
        <end position="515"/>
    </location>
</feature>
<dbReference type="GeneTree" id="ENSGT00940000153460"/>
<evidence type="ECO:0000256" key="7">
    <source>
        <dbReference type="ARBA" id="ARBA00022753"/>
    </source>
</evidence>
<accession>A0A4W4DNS9</accession>
<evidence type="ECO:0000256" key="9">
    <source>
        <dbReference type="ARBA" id="ARBA00023053"/>
    </source>
</evidence>
<evidence type="ECO:0000256" key="2">
    <source>
        <dbReference type="ARBA" id="ARBA00004651"/>
    </source>
</evidence>
<protein>
    <recommendedName>
        <fullName evidence="13">Sodium/hydrogen exchanger</fullName>
    </recommendedName>
</protein>
<dbReference type="GO" id="GO:0051453">
    <property type="term" value="P:regulation of intracellular pH"/>
    <property type="evidence" value="ECO:0007669"/>
    <property type="project" value="TreeGrafter"/>
</dbReference>
<evidence type="ECO:0000256" key="5">
    <source>
        <dbReference type="ARBA" id="ARBA00022475"/>
    </source>
</evidence>
<reference evidence="17" key="4">
    <citation type="submission" date="2025-08" db="UniProtKB">
        <authorList>
            <consortium name="Ensembl"/>
        </authorList>
    </citation>
    <scope>IDENTIFICATION</scope>
</reference>
<keyword evidence="8 15" id="KW-1133">Transmembrane helix</keyword>
<feature type="compositionally biased region" description="Polar residues" evidence="14">
    <location>
        <begin position="627"/>
        <end position="639"/>
    </location>
</feature>
<organism evidence="17 18">
    <name type="scientific">Electrophorus electricus</name>
    <name type="common">Electric eel</name>
    <name type="synonym">Gymnotus electricus</name>
    <dbReference type="NCBI Taxonomy" id="8005"/>
    <lineage>
        <taxon>Eukaryota</taxon>
        <taxon>Metazoa</taxon>
        <taxon>Chordata</taxon>
        <taxon>Craniata</taxon>
        <taxon>Vertebrata</taxon>
        <taxon>Euteleostomi</taxon>
        <taxon>Actinopterygii</taxon>
        <taxon>Neopterygii</taxon>
        <taxon>Teleostei</taxon>
        <taxon>Ostariophysi</taxon>
        <taxon>Gymnotiformes</taxon>
        <taxon>Gymnotoidei</taxon>
        <taxon>Gymnotidae</taxon>
        <taxon>Electrophorus</taxon>
    </lineage>
</organism>
<proteinExistence type="inferred from homology"/>
<dbReference type="InterPro" id="IPR004709">
    <property type="entry name" value="NaH_exchanger"/>
</dbReference>
<feature type="region of interest" description="Disordered" evidence="14">
    <location>
        <begin position="627"/>
        <end position="693"/>
    </location>
</feature>
<feature type="transmembrane region" description="Helical" evidence="15">
    <location>
        <begin position="395"/>
        <end position="413"/>
    </location>
</feature>
<dbReference type="Proteomes" id="UP000314983">
    <property type="component" value="Chromosome 3"/>
</dbReference>
<keyword evidence="13" id="KW-0050">Antiport</keyword>
<evidence type="ECO:0000256" key="14">
    <source>
        <dbReference type="SAM" id="MobiDB-lite"/>
    </source>
</evidence>
<keyword evidence="5" id="KW-1003">Cell membrane</keyword>
<dbReference type="Gene3D" id="6.10.140.1330">
    <property type="match status" value="1"/>
</dbReference>
<reference evidence="17" key="3">
    <citation type="submission" date="2020-05" db="EMBL/GenBank/DDBJ databases">
        <title>Electrophorus electricus (electric eel) genome, fEleEle1, primary haplotype.</title>
        <authorList>
            <person name="Myers G."/>
            <person name="Meyer A."/>
            <person name="Fedrigo O."/>
            <person name="Formenti G."/>
            <person name="Rhie A."/>
            <person name="Tracey A."/>
            <person name="Sims Y."/>
            <person name="Jarvis E.D."/>
        </authorList>
    </citation>
    <scope>NUCLEOTIDE SEQUENCE [LARGE SCALE GENOMIC DNA]</scope>
</reference>
<feature type="transmembrane region" description="Helical" evidence="15">
    <location>
        <begin position="342"/>
        <end position="375"/>
    </location>
</feature>
<evidence type="ECO:0000256" key="8">
    <source>
        <dbReference type="ARBA" id="ARBA00022989"/>
    </source>
</evidence>
<name>A0A4W4DNS9_ELEEL</name>
<feature type="compositionally biased region" description="Pro residues" evidence="14">
    <location>
        <begin position="674"/>
        <end position="693"/>
    </location>
</feature>
<feature type="compositionally biased region" description="Basic and acidic residues" evidence="14">
    <location>
        <begin position="642"/>
        <end position="666"/>
    </location>
</feature>
<evidence type="ECO:0000256" key="13">
    <source>
        <dbReference type="RuleBase" id="RU003722"/>
    </source>
</evidence>
<feature type="transmembrane region" description="Helical" evidence="15">
    <location>
        <begin position="86"/>
        <end position="103"/>
    </location>
</feature>
<feature type="transmembrane region" description="Helical" evidence="15">
    <location>
        <begin position="237"/>
        <end position="255"/>
    </location>
</feature>
<dbReference type="PRINTS" id="PR01088">
    <property type="entry name" value="NAHEXCHNGR6"/>
</dbReference>
<keyword evidence="7" id="KW-0967">Endosome</keyword>
<dbReference type="NCBIfam" id="TIGR00840">
    <property type="entry name" value="b_cpa1"/>
    <property type="match status" value="1"/>
</dbReference>
<dbReference type="Ensembl" id="ENSEEET00000000721.2">
    <property type="protein sequence ID" value="ENSEEEP00000000704.2"/>
    <property type="gene ID" value="ENSEEEG00000000444.2"/>
</dbReference>
<comment type="subcellular location">
    <subcellularLocation>
        <location evidence="2">Cell membrane</location>
        <topology evidence="2">Multi-pass membrane protein</topology>
    </subcellularLocation>
    <subcellularLocation>
        <location evidence="1">Recycling endosome membrane</location>
        <topology evidence="1">Multi-pass membrane protein</topology>
    </subcellularLocation>
</comment>
<feature type="transmembrane region" description="Helical" evidence="15">
    <location>
        <begin position="309"/>
        <end position="330"/>
    </location>
</feature>
<dbReference type="PRINTS" id="PR01084">
    <property type="entry name" value="NAHEXCHNGR"/>
</dbReference>
<keyword evidence="18" id="KW-1185">Reference proteome</keyword>
<dbReference type="AlphaFoldDB" id="A0A4W4DNS9"/>
<evidence type="ECO:0000256" key="10">
    <source>
        <dbReference type="ARBA" id="ARBA00023065"/>
    </source>
</evidence>
<evidence type="ECO:0000256" key="15">
    <source>
        <dbReference type="SAM" id="Phobius"/>
    </source>
</evidence>
<keyword evidence="11 15" id="KW-0472">Membrane</keyword>
<feature type="transmembrane region" description="Helical" evidence="15">
    <location>
        <begin position="166"/>
        <end position="183"/>
    </location>
</feature>
<evidence type="ECO:0000256" key="1">
    <source>
        <dbReference type="ARBA" id="ARBA00004195"/>
    </source>
</evidence>
<dbReference type="InterPro" id="IPR018422">
    <property type="entry name" value="Cation/H_exchanger_CPA1"/>
</dbReference>
<feature type="transmembrane region" description="Helical" evidence="15">
    <location>
        <begin position="420"/>
        <end position="439"/>
    </location>
</feature>
<evidence type="ECO:0000259" key="16">
    <source>
        <dbReference type="Pfam" id="PF00999"/>
    </source>
</evidence>
<feature type="domain" description="Cation/H+ exchanger transmembrane" evidence="16">
    <location>
        <begin position="67"/>
        <end position="514"/>
    </location>
</feature>
<keyword evidence="6 13" id="KW-0812">Transmembrane</keyword>
<dbReference type="GO" id="GO:0015386">
    <property type="term" value="F:potassium:proton antiporter activity"/>
    <property type="evidence" value="ECO:0007669"/>
    <property type="project" value="TreeGrafter"/>
</dbReference>
<dbReference type="Pfam" id="PF00999">
    <property type="entry name" value="Na_H_Exchanger"/>
    <property type="match status" value="1"/>
</dbReference>
<dbReference type="InterPro" id="IPR002090">
    <property type="entry name" value="NHE-6/7/9"/>
</dbReference>
<evidence type="ECO:0000256" key="3">
    <source>
        <dbReference type="ARBA" id="ARBA00007367"/>
    </source>
</evidence>
<evidence type="ECO:0000313" key="18">
    <source>
        <dbReference type="Proteomes" id="UP000314983"/>
    </source>
</evidence>
<dbReference type="PANTHER" id="PTHR10110:SF62">
    <property type="entry name" value="SODIUM_HYDROGEN EXCHANGER 7"/>
    <property type="match status" value="1"/>
</dbReference>
<keyword evidence="12 13" id="KW-0739">Sodium transport</keyword>
<reference evidence="18" key="2">
    <citation type="journal article" date="2017" name="Sci. Adv.">
        <title>A tail of two voltages: Proteomic comparison of the three electric organs of the electric eel.</title>
        <authorList>
            <person name="Traeger L.L."/>
            <person name="Sabat G."/>
            <person name="Barrett-Wilt G.A."/>
            <person name="Wells G.B."/>
            <person name="Sussman M.R."/>
        </authorList>
    </citation>
    <scope>NUCLEOTIDE SEQUENCE [LARGE SCALE GENOMIC DNA]</scope>
</reference>